<accession>A0A843UKA6</accession>
<protein>
    <submittedName>
        <fullName evidence="1">Uncharacterized protein</fullName>
    </submittedName>
</protein>
<name>A0A843UKA6_COLES</name>
<organism evidence="1 2">
    <name type="scientific">Colocasia esculenta</name>
    <name type="common">Wild taro</name>
    <name type="synonym">Arum esculentum</name>
    <dbReference type="NCBI Taxonomy" id="4460"/>
    <lineage>
        <taxon>Eukaryota</taxon>
        <taxon>Viridiplantae</taxon>
        <taxon>Streptophyta</taxon>
        <taxon>Embryophyta</taxon>
        <taxon>Tracheophyta</taxon>
        <taxon>Spermatophyta</taxon>
        <taxon>Magnoliopsida</taxon>
        <taxon>Liliopsida</taxon>
        <taxon>Araceae</taxon>
        <taxon>Aroideae</taxon>
        <taxon>Colocasieae</taxon>
        <taxon>Colocasia</taxon>
    </lineage>
</organism>
<proteinExistence type="predicted"/>
<sequence>EEEGRAWCRGVVDLAWSEEEVANRREGPHWGSFFVKGRDRVAVTTPCPVATRAVAVPFPVAMVSRRP</sequence>
<evidence type="ECO:0000313" key="1">
    <source>
        <dbReference type="EMBL" id="MQL82747.1"/>
    </source>
</evidence>
<gene>
    <name evidence="1" type="ORF">Taro_015210</name>
</gene>
<dbReference type="EMBL" id="NMUH01000651">
    <property type="protein sequence ID" value="MQL82747.1"/>
    <property type="molecule type" value="Genomic_DNA"/>
</dbReference>
<feature type="non-terminal residue" evidence="1">
    <location>
        <position position="1"/>
    </location>
</feature>
<reference evidence="1" key="1">
    <citation type="submission" date="2017-07" db="EMBL/GenBank/DDBJ databases">
        <title>Taro Niue Genome Assembly and Annotation.</title>
        <authorList>
            <person name="Atibalentja N."/>
            <person name="Keating K."/>
            <person name="Fields C.J."/>
        </authorList>
    </citation>
    <scope>NUCLEOTIDE SEQUENCE</scope>
    <source>
        <strain evidence="1">Niue_2</strain>
        <tissue evidence="1">Leaf</tissue>
    </source>
</reference>
<comment type="caution">
    <text evidence="1">The sequence shown here is derived from an EMBL/GenBank/DDBJ whole genome shotgun (WGS) entry which is preliminary data.</text>
</comment>
<dbReference type="Proteomes" id="UP000652761">
    <property type="component" value="Unassembled WGS sequence"/>
</dbReference>
<keyword evidence="2" id="KW-1185">Reference proteome</keyword>
<evidence type="ECO:0000313" key="2">
    <source>
        <dbReference type="Proteomes" id="UP000652761"/>
    </source>
</evidence>
<dbReference type="AlphaFoldDB" id="A0A843UKA6"/>